<gene>
    <name evidence="1" type="ORF">RN001_001462</name>
</gene>
<name>A0AAN7PL87_9COLE</name>
<dbReference type="EMBL" id="JARPUR010000001">
    <property type="protein sequence ID" value="KAK4885191.1"/>
    <property type="molecule type" value="Genomic_DNA"/>
</dbReference>
<evidence type="ECO:0000313" key="2">
    <source>
        <dbReference type="Proteomes" id="UP001353858"/>
    </source>
</evidence>
<proteinExistence type="predicted"/>
<accession>A0AAN7PL87</accession>
<dbReference type="AlphaFoldDB" id="A0AAN7PL87"/>
<evidence type="ECO:0000313" key="1">
    <source>
        <dbReference type="EMBL" id="KAK4885191.1"/>
    </source>
</evidence>
<reference evidence="2" key="1">
    <citation type="submission" date="2023-01" db="EMBL/GenBank/DDBJ databases">
        <title>Key to firefly adult light organ development and bioluminescence: homeobox transcription factors regulate luciferase expression and transportation to peroxisome.</title>
        <authorList>
            <person name="Fu X."/>
        </authorList>
    </citation>
    <scope>NUCLEOTIDE SEQUENCE [LARGE SCALE GENOMIC DNA]</scope>
</reference>
<dbReference type="Proteomes" id="UP001353858">
    <property type="component" value="Unassembled WGS sequence"/>
</dbReference>
<protein>
    <submittedName>
        <fullName evidence="1">Uncharacterized protein</fullName>
    </submittedName>
</protein>
<keyword evidence="2" id="KW-1185">Reference proteome</keyword>
<organism evidence="1 2">
    <name type="scientific">Aquatica leii</name>
    <dbReference type="NCBI Taxonomy" id="1421715"/>
    <lineage>
        <taxon>Eukaryota</taxon>
        <taxon>Metazoa</taxon>
        <taxon>Ecdysozoa</taxon>
        <taxon>Arthropoda</taxon>
        <taxon>Hexapoda</taxon>
        <taxon>Insecta</taxon>
        <taxon>Pterygota</taxon>
        <taxon>Neoptera</taxon>
        <taxon>Endopterygota</taxon>
        <taxon>Coleoptera</taxon>
        <taxon>Polyphaga</taxon>
        <taxon>Elateriformia</taxon>
        <taxon>Elateroidea</taxon>
        <taxon>Lampyridae</taxon>
        <taxon>Luciolinae</taxon>
        <taxon>Aquatica</taxon>
    </lineage>
</organism>
<comment type="caution">
    <text evidence="1">The sequence shown here is derived from an EMBL/GenBank/DDBJ whole genome shotgun (WGS) entry which is preliminary data.</text>
</comment>
<sequence length="93" mass="10997">MTLVKTHSKISDYWYLKMEQKTWSVIKFPDEDSVSAVPTSWLQDGGNHCFWPPYNQQQVRLAIERHDIPDEKTWHLYPSTGFRNNIYGNIIVV</sequence>